<dbReference type="Pfam" id="PF17919">
    <property type="entry name" value="RT_RNaseH_2"/>
    <property type="match status" value="1"/>
</dbReference>
<dbReference type="AlphaFoldDB" id="A0AAD9DVE9"/>
<dbReference type="PANTHER" id="PTHR34072:SF42">
    <property type="entry name" value="INTEGRASE CATALYTIC DOMAIN-CONTAINING PROTEIN"/>
    <property type="match status" value="1"/>
</dbReference>
<dbReference type="InterPro" id="IPR043502">
    <property type="entry name" value="DNA/RNA_pol_sf"/>
</dbReference>
<feature type="domain" description="Reverse transcriptase/retrotransposon-derived protein RNase H-like" evidence="1">
    <location>
        <begin position="103"/>
        <end position="192"/>
    </location>
</feature>
<dbReference type="PANTHER" id="PTHR34072">
    <property type="entry name" value="ENZYMATIC POLYPROTEIN-RELATED"/>
    <property type="match status" value="1"/>
</dbReference>
<proteinExistence type="predicted"/>
<evidence type="ECO:0000313" key="2">
    <source>
        <dbReference type="EMBL" id="KAK1795391.1"/>
    </source>
</evidence>
<protein>
    <recommendedName>
        <fullName evidence="1">Reverse transcriptase/retrotransposon-derived protein RNase H-like domain-containing protein</fullName>
    </recommendedName>
</protein>
<comment type="caution">
    <text evidence="2">The sequence shown here is derived from an EMBL/GenBank/DDBJ whole genome shotgun (WGS) entry which is preliminary data.</text>
</comment>
<keyword evidence="3" id="KW-1185">Reference proteome</keyword>
<accession>A0AAD9DVE9</accession>
<reference evidence="2" key="1">
    <citation type="submission" date="2023-03" db="EMBL/GenBank/DDBJ databases">
        <title>Electrophorus voltai genome.</title>
        <authorList>
            <person name="Bian C."/>
        </authorList>
    </citation>
    <scope>NUCLEOTIDE SEQUENCE</scope>
    <source>
        <strain evidence="2">CB-2022</strain>
        <tissue evidence="2">Muscle</tissue>
    </source>
</reference>
<dbReference type="Proteomes" id="UP001239994">
    <property type="component" value="Unassembled WGS sequence"/>
</dbReference>
<evidence type="ECO:0000259" key="1">
    <source>
        <dbReference type="Pfam" id="PF17919"/>
    </source>
</evidence>
<evidence type="ECO:0000313" key="3">
    <source>
        <dbReference type="Proteomes" id="UP001239994"/>
    </source>
</evidence>
<dbReference type="EMBL" id="JAROKS010000016">
    <property type="protein sequence ID" value="KAK1795391.1"/>
    <property type="molecule type" value="Genomic_DNA"/>
</dbReference>
<gene>
    <name evidence="2" type="ORF">P4O66_010559</name>
</gene>
<sequence>MTSLTSHGRMDMEARGELHLLFIAARQKSELHYREVDFLGYVIQEGSVCMQPGKDHTCARRYDDFWALLIFTGGSSRTLVPLLNLSQTNSGDRLGGSGGPPKVERSFEGLKATFIIALVLQRPDPGKPFLVEVDAADTGVGAVLSQHTGERGGFKPIAYFSQKLSLTEQNCGVGDLGLLAMKLAFKEWRHWTPLYSIH</sequence>
<dbReference type="InterPro" id="IPR041577">
    <property type="entry name" value="RT_RNaseH_2"/>
</dbReference>
<dbReference type="SUPFAM" id="SSF56672">
    <property type="entry name" value="DNA/RNA polymerases"/>
    <property type="match status" value="1"/>
</dbReference>
<organism evidence="2 3">
    <name type="scientific">Electrophorus voltai</name>
    <dbReference type="NCBI Taxonomy" id="2609070"/>
    <lineage>
        <taxon>Eukaryota</taxon>
        <taxon>Metazoa</taxon>
        <taxon>Chordata</taxon>
        <taxon>Craniata</taxon>
        <taxon>Vertebrata</taxon>
        <taxon>Euteleostomi</taxon>
        <taxon>Actinopterygii</taxon>
        <taxon>Neopterygii</taxon>
        <taxon>Teleostei</taxon>
        <taxon>Ostariophysi</taxon>
        <taxon>Gymnotiformes</taxon>
        <taxon>Gymnotoidei</taxon>
        <taxon>Gymnotidae</taxon>
        <taxon>Electrophorus</taxon>
    </lineage>
</organism>
<dbReference type="Gene3D" id="3.10.20.370">
    <property type="match status" value="1"/>
</dbReference>
<name>A0AAD9DVE9_9TELE</name>